<gene>
    <name evidence="3" type="ORF">ROA7450_00834</name>
</gene>
<evidence type="ECO:0000313" key="4">
    <source>
        <dbReference type="Proteomes" id="UP000193061"/>
    </source>
</evidence>
<dbReference type="SUPFAM" id="SSF103481">
    <property type="entry name" value="Multidrug resistance efflux transporter EmrE"/>
    <property type="match status" value="2"/>
</dbReference>
<dbReference type="RefSeq" id="WP_085804380.1">
    <property type="nucleotide sequence ID" value="NZ_FWFX01000002.1"/>
</dbReference>
<feature type="transmembrane region" description="Helical" evidence="1">
    <location>
        <begin position="264"/>
        <end position="285"/>
    </location>
</feature>
<feature type="transmembrane region" description="Helical" evidence="1">
    <location>
        <begin position="37"/>
        <end position="55"/>
    </location>
</feature>
<organism evidence="3 4">
    <name type="scientific">Roseovarius albus</name>
    <dbReference type="NCBI Taxonomy" id="1247867"/>
    <lineage>
        <taxon>Bacteria</taxon>
        <taxon>Pseudomonadati</taxon>
        <taxon>Pseudomonadota</taxon>
        <taxon>Alphaproteobacteria</taxon>
        <taxon>Rhodobacterales</taxon>
        <taxon>Roseobacteraceae</taxon>
        <taxon>Roseovarius</taxon>
    </lineage>
</organism>
<dbReference type="Proteomes" id="UP000193061">
    <property type="component" value="Unassembled WGS sequence"/>
</dbReference>
<dbReference type="OrthoDB" id="9810239at2"/>
<feature type="domain" description="EamA" evidence="2">
    <location>
        <begin position="7"/>
        <end position="139"/>
    </location>
</feature>
<dbReference type="PANTHER" id="PTHR22911">
    <property type="entry name" value="ACYL-MALONYL CONDENSING ENZYME-RELATED"/>
    <property type="match status" value="1"/>
</dbReference>
<feature type="transmembrane region" description="Helical" evidence="1">
    <location>
        <begin position="123"/>
        <end position="141"/>
    </location>
</feature>
<feature type="transmembrane region" description="Helical" evidence="1">
    <location>
        <begin position="94"/>
        <end position="116"/>
    </location>
</feature>
<feature type="transmembrane region" description="Helical" evidence="1">
    <location>
        <begin position="67"/>
        <end position="88"/>
    </location>
</feature>
<evidence type="ECO:0000256" key="1">
    <source>
        <dbReference type="SAM" id="Phobius"/>
    </source>
</evidence>
<feature type="transmembrane region" description="Helical" evidence="1">
    <location>
        <begin position="153"/>
        <end position="173"/>
    </location>
</feature>
<accession>A0A1X6YIK8</accession>
<dbReference type="AlphaFoldDB" id="A0A1X6YIK8"/>
<name>A0A1X6YIK8_9RHOB</name>
<proteinExistence type="predicted"/>
<feature type="transmembrane region" description="Helical" evidence="1">
    <location>
        <begin position="180"/>
        <end position="200"/>
    </location>
</feature>
<dbReference type="GO" id="GO:0016020">
    <property type="term" value="C:membrane"/>
    <property type="evidence" value="ECO:0007669"/>
    <property type="project" value="InterPro"/>
</dbReference>
<protein>
    <submittedName>
        <fullName evidence="3">EamA-like transporter family protein</fullName>
    </submittedName>
</protein>
<feature type="transmembrane region" description="Helical" evidence="1">
    <location>
        <begin position="212"/>
        <end position="231"/>
    </location>
</feature>
<feature type="transmembrane region" description="Helical" evidence="1">
    <location>
        <begin position="238"/>
        <end position="258"/>
    </location>
</feature>
<dbReference type="InterPro" id="IPR000620">
    <property type="entry name" value="EamA_dom"/>
</dbReference>
<reference evidence="3 4" key="1">
    <citation type="submission" date="2017-03" db="EMBL/GenBank/DDBJ databases">
        <authorList>
            <person name="Afonso C.L."/>
            <person name="Miller P.J."/>
            <person name="Scott M.A."/>
            <person name="Spackman E."/>
            <person name="Goraichik I."/>
            <person name="Dimitrov K.M."/>
            <person name="Suarez D.L."/>
            <person name="Swayne D.E."/>
        </authorList>
    </citation>
    <scope>NUCLEOTIDE SEQUENCE [LARGE SCALE GENOMIC DNA]</scope>
    <source>
        <strain evidence="3 4">CECT 7450</strain>
    </source>
</reference>
<keyword evidence="1" id="KW-0472">Membrane</keyword>
<keyword evidence="4" id="KW-1185">Reference proteome</keyword>
<evidence type="ECO:0000259" key="2">
    <source>
        <dbReference type="Pfam" id="PF00892"/>
    </source>
</evidence>
<dbReference type="Pfam" id="PF00892">
    <property type="entry name" value="EamA"/>
    <property type="match status" value="1"/>
</dbReference>
<dbReference type="PANTHER" id="PTHR22911:SF137">
    <property type="entry name" value="SOLUTE CARRIER FAMILY 35 MEMBER G2-RELATED"/>
    <property type="match status" value="1"/>
</dbReference>
<dbReference type="InterPro" id="IPR037185">
    <property type="entry name" value="EmrE-like"/>
</dbReference>
<keyword evidence="1" id="KW-1133">Transmembrane helix</keyword>
<evidence type="ECO:0000313" key="3">
    <source>
        <dbReference type="EMBL" id="SLN22382.1"/>
    </source>
</evidence>
<sequence length="297" mass="31250">MTQSPSFGILLALIGTLVLTPDALLMRLSGMDGYQMVGWRGGLMGLIFLLSWIILSRGRWADIMRMATPFGLLIVVCQYFNASLFALGVSWAPAAIVLIGVATVPVFAAVFSWVLMGEKAGRLTWITIAVVLVGVMIAVLGGEAAHVSFDAKIIPGALAGLGVGAVLAMNFVVLRAHPYLPILLCIGVGALMAGLTGVLVTGPEAMTDGTVWAIMLAGGFVLPFSFFSLSLASRYTAAANVSLIMLLETVLGPLWVWWGVGEALNASMVIGGVIVVVSLAIYIVLTSRNGRQVKVEK</sequence>
<keyword evidence="1" id="KW-0812">Transmembrane</keyword>
<dbReference type="EMBL" id="FWFX01000002">
    <property type="protein sequence ID" value="SLN22382.1"/>
    <property type="molecule type" value="Genomic_DNA"/>
</dbReference>